<keyword evidence="3" id="KW-1185">Reference proteome</keyword>
<evidence type="ECO:0000313" key="3">
    <source>
        <dbReference type="Proteomes" id="UP000319004"/>
    </source>
</evidence>
<evidence type="ECO:0008006" key="4">
    <source>
        <dbReference type="Google" id="ProtNLM"/>
    </source>
</evidence>
<evidence type="ECO:0000256" key="1">
    <source>
        <dbReference type="SAM" id="Phobius"/>
    </source>
</evidence>
<reference evidence="2 3" key="1">
    <citation type="submission" date="2019-03" db="EMBL/GenBank/DDBJ databases">
        <title>Deep-cultivation of Planctomycetes and their phenomic and genomic characterization uncovers novel biology.</title>
        <authorList>
            <person name="Wiegand S."/>
            <person name="Jogler M."/>
            <person name="Boedeker C."/>
            <person name="Pinto D."/>
            <person name="Vollmers J."/>
            <person name="Rivas-Marin E."/>
            <person name="Kohn T."/>
            <person name="Peeters S.H."/>
            <person name="Heuer A."/>
            <person name="Rast P."/>
            <person name="Oberbeckmann S."/>
            <person name="Bunk B."/>
            <person name="Jeske O."/>
            <person name="Meyerdierks A."/>
            <person name="Storesund J.E."/>
            <person name="Kallscheuer N."/>
            <person name="Luecker S."/>
            <person name="Lage O.M."/>
            <person name="Pohl T."/>
            <person name="Merkel B.J."/>
            <person name="Hornburger P."/>
            <person name="Mueller R.-W."/>
            <person name="Bruemmer F."/>
            <person name="Labrenz M."/>
            <person name="Spormann A.M."/>
            <person name="Op den Camp H."/>
            <person name="Overmann J."/>
            <person name="Amann R."/>
            <person name="Jetten M.S.M."/>
            <person name="Mascher T."/>
            <person name="Medema M.H."/>
            <person name="Devos D.P."/>
            <person name="Kaster A.-K."/>
            <person name="Ovreas L."/>
            <person name="Rohde M."/>
            <person name="Galperin M.Y."/>
            <person name="Jogler C."/>
        </authorList>
    </citation>
    <scope>NUCLEOTIDE SEQUENCE [LARGE SCALE GENOMIC DNA]</scope>
    <source>
        <strain evidence="2 3">Enr13</strain>
    </source>
</reference>
<dbReference type="EMBL" id="CP037423">
    <property type="protein sequence ID" value="QDV42563.1"/>
    <property type="molecule type" value="Genomic_DNA"/>
</dbReference>
<keyword evidence="1" id="KW-0472">Membrane</keyword>
<proteinExistence type="predicted"/>
<dbReference type="Proteomes" id="UP000319004">
    <property type="component" value="Chromosome"/>
</dbReference>
<protein>
    <recommendedName>
        <fullName evidence="4">General secretion pathway protein K</fullName>
    </recommendedName>
</protein>
<sequence length="288" mass="32496">MENRGRTIRSQRRGYILLTVVVILAVAVLMLSRIASTSMRSASYAVENERSVRHQWAITSLRRMALNAAPSLLTQSSLAENESSLGHSPILWKEVGLAGETWRVVLADESAKLNVSKLSATAPTEQVAACLRQLQTSRGLQSQSNFDKTATRWDHWFELPAAGSGNRDTPAILIAAATQRLTLWGDGKLNVCRCDSESLDYLWHMLYSRPTPKQLQEIRHMRPTPTESHLIGSLALRESEARLAAKWLTTESQCYSVWIFCMSDRRVPASFFVEWGRGQVRDRRGYEY</sequence>
<name>A0A518HNZ4_9BACT</name>
<evidence type="ECO:0000313" key="2">
    <source>
        <dbReference type="EMBL" id="QDV42563.1"/>
    </source>
</evidence>
<keyword evidence="1" id="KW-1133">Transmembrane helix</keyword>
<dbReference type="AlphaFoldDB" id="A0A518HNZ4"/>
<accession>A0A518HNZ4</accession>
<organism evidence="2 3">
    <name type="scientific">Stieleria neptunia</name>
    <dbReference type="NCBI Taxonomy" id="2527979"/>
    <lineage>
        <taxon>Bacteria</taxon>
        <taxon>Pseudomonadati</taxon>
        <taxon>Planctomycetota</taxon>
        <taxon>Planctomycetia</taxon>
        <taxon>Pirellulales</taxon>
        <taxon>Pirellulaceae</taxon>
        <taxon>Stieleria</taxon>
    </lineage>
</organism>
<feature type="transmembrane region" description="Helical" evidence="1">
    <location>
        <begin position="14"/>
        <end position="35"/>
    </location>
</feature>
<keyword evidence="1" id="KW-0812">Transmembrane</keyword>
<dbReference type="KEGG" id="snep:Enr13x_24110"/>
<gene>
    <name evidence="2" type="ORF">Enr13x_24110</name>
</gene>